<dbReference type="PROSITE" id="PS51294">
    <property type="entry name" value="HTH_MYB"/>
    <property type="match status" value="1"/>
</dbReference>
<dbReference type="PANTHER" id="PTHR13748">
    <property type="entry name" value="COBW-RELATED"/>
    <property type="match status" value="1"/>
</dbReference>
<dbReference type="InterPro" id="IPR001005">
    <property type="entry name" value="SANT/Myb"/>
</dbReference>
<dbReference type="Pfam" id="PF02492">
    <property type="entry name" value="cobW"/>
    <property type="match status" value="1"/>
</dbReference>
<keyword evidence="9" id="KW-0539">Nucleus</keyword>
<evidence type="ECO:0000259" key="13">
    <source>
        <dbReference type="PROSITE" id="PS51294"/>
    </source>
</evidence>
<dbReference type="FunFam" id="3.40.50.300:FF:000778">
    <property type="entry name" value="GTP-binding protein YjiA"/>
    <property type="match status" value="1"/>
</dbReference>
<comment type="catalytic activity">
    <reaction evidence="11">
        <text>GTP + H2O = GDP + phosphate + H(+)</text>
        <dbReference type="Rhea" id="RHEA:19669"/>
        <dbReference type="ChEBI" id="CHEBI:15377"/>
        <dbReference type="ChEBI" id="CHEBI:15378"/>
        <dbReference type="ChEBI" id="CHEBI:37565"/>
        <dbReference type="ChEBI" id="CHEBI:43474"/>
        <dbReference type="ChEBI" id="CHEBI:58189"/>
    </reaction>
    <physiologicalReaction direction="left-to-right" evidence="11">
        <dbReference type="Rhea" id="RHEA:19670"/>
    </physiologicalReaction>
</comment>
<evidence type="ECO:0000256" key="9">
    <source>
        <dbReference type="ARBA" id="ARBA00023242"/>
    </source>
</evidence>
<dbReference type="InterPro" id="IPR017930">
    <property type="entry name" value="Myb_dom"/>
</dbReference>
<feature type="domain" description="HTH myb-type" evidence="13">
    <location>
        <begin position="402"/>
        <end position="462"/>
    </location>
</feature>
<dbReference type="GO" id="GO:0000166">
    <property type="term" value="F:nucleotide binding"/>
    <property type="evidence" value="ECO:0007669"/>
    <property type="project" value="UniProtKB-KW"/>
</dbReference>
<name>A0A9Q1RG76_9SOLA</name>
<evidence type="ECO:0000256" key="11">
    <source>
        <dbReference type="ARBA" id="ARBA00049117"/>
    </source>
</evidence>
<dbReference type="Pfam" id="PF14379">
    <property type="entry name" value="Myb_CC_LHEQLE"/>
    <property type="match status" value="1"/>
</dbReference>
<dbReference type="CDD" id="cd03112">
    <property type="entry name" value="CobW-like"/>
    <property type="match status" value="1"/>
</dbReference>
<sequence length="658" mass="73612">MATLRYLVSKSSSTPLKLNHHRSNNFLRALHSFFSREFHSHSPNSRSFSTLPEYVPQASVLAALNLDNRVPATIITGFLGSGKTTLLNHILTSQHGKRIAVIENEFGEVDIDGSLVASHSSSNEDIVMVNNGCLCCTVRGDLVKMLLELVKSRRDNFDHIVIETTGLAKPGPVIETFCSDELVSRHVKLDGVVTLVDCKHALQHLNEVKPRFVVNEAVEQVAYADRIILNKIDLVTEAELEVLTKRIKHINGMAQIKRATHGVVDMDFVLGVGGYDLDRIDSQVQSEGSHCGHKHEDGHEHHKGHHHHDHVHDSAVSSVSIVSEGTLDLDEVDDWLERLIEKNGEDLYRMKGVLSVSGSEERYVFQGVHSILDGCPGKTWEPSEKRINKMYNGYENGVVMTRDPKPRLRWTADLHDRFVDAVTKLGGPDKATPKSVLRLMGLKGLTLYHLKSHLQKYRLGQHAKKQNAAEQNRENIGESQFSFHSSGPSITSSSMNSMPGEATISEAVRCQIEVQKRLHEQLEVQQKLQMRIEAQGKYLQAILDKAQRSFSTDMNSPNAVDETRAQLTDFNLALSNLMGYMHGDNRDETVAGKRIQDDANDLPRSTYLREGEQKNNMNIKLEETSINFDLNSRSSYDFIGMNSAALEAKPLSNGRLEI</sequence>
<keyword evidence="5" id="KW-0805">Transcription regulation</keyword>
<comment type="subcellular location">
    <subcellularLocation>
        <location evidence="1">Nucleus</location>
    </subcellularLocation>
</comment>
<organism evidence="14 15">
    <name type="scientific">Anisodus acutangulus</name>
    <dbReference type="NCBI Taxonomy" id="402998"/>
    <lineage>
        <taxon>Eukaryota</taxon>
        <taxon>Viridiplantae</taxon>
        <taxon>Streptophyta</taxon>
        <taxon>Embryophyta</taxon>
        <taxon>Tracheophyta</taxon>
        <taxon>Spermatophyta</taxon>
        <taxon>Magnoliopsida</taxon>
        <taxon>eudicotyledons</taxon>
        <taxon>Gunneridae</taxon>
        <taxon>Pentapetalae</taxon>
        <taxon>asterids</taxon>
        <taxon>lamiids</taxon>
        <taxon>Solanales</taxon>
        <taxon>Solanaceae</taxon>
        <taxon>Solanoideae</taxon>
        <taxon>Hyoscyameae</taxon>
        <taxon>Anisodus</taxon>
    </lineage>
</organism>
<dbReference type="OrthoDB" id="258627at2759"/>
<evidence type="ECO:0000256" key="12">
    <source>
        <dbReference type="SAM" id="MobiDB-lite"/>
    </source>
</evidence>
<evidence type="ECO:0000256" key="3">
    <source>
        <dbReference type="ARBA" id="ARBA00022741"/>
    </source>
</evidence>
<dbReference type="Pfam" id="PF00249">
    <property type="entry name" value="Myb_DNA-binding"/>
    <property type="match status" value="1"/>
</dbReference>
<dbReference type="AlphaFoldDB" id="A0A9Q1RG76"/>
<dbReference type="InterPro" id="IPR027417">
    <property type="entry name" value="P-loop_NTPase"/>
</dbReference>
<evidence type="ECO:0000256" key="7">
    <source>
        <dbReference type="ARBA" id="ARBA00023163"/>
    </source>
</evidence>
<dbReference type="InterPro" id="IPR011629">
    <property type="entry name" value="CobW-like_C"/>
</dbReference>
<evidence type="ECO:0000313" key="15">
    <source>
        <dbReference type="Proteomes" id="UP001152561"/>
    </source>
</evidence>
<dbReference type="SUPFAM" id="SSF46689">
    <property type="entry name" value="Homeodomain-like"/>
    <property type="match status" value="1"/>
</dbReference>
<comment type="similarity">
    <text evidence="10">Belongs to the SIMIBI class G3E GTPase family. ZNG1 subfamily.</text>
</comment>
<dbReference type="InterPro" id="IPR009057">
    <property type="entry name" value="Homeodomain-like_sf"/>
</dbReference>
<keyword evidence="6" id="KW-0175">Coiled coil</keyword>
<evidence type="ECO:0000256" key="6">
    <source>
        <dbReference type="ARBA" id="ARBA00023054"/>
    </source>
</evidence>
<dbReference type="FunFam" id="1.10.10.60:FF:000002">
    <property type="entry name" value="Myb family transcription factor"/>
    <property type="match status" value="1"/>
</dbReference>
<dbReference type="InterPro" id="IPR003495">
    <property type="entry name" value="CobW/HypB/UreG_nucleotide-bd"/>
</dbReference>
<dbReference type="InterPro" id="IPR036627">
    <property type="entry name" value="CobW-likC_sf"/>
</dbReference>
<evidence type="ECO:0000313" key="14">
    <source>
        <dbReference type="EMBL" id="KAJ8555215.1"/>
    </source>
</evidence>
<dbReference type="Gene3D" id="3.30.1220.10">
    <property type="entry name" value="CobW-like, C-terminal domain"/>
    <property type="match status" value="1"/>
</dbReference>
<reference evidence="15" key="1">
    <citation type="journal article" date="2023" name="Proc. Natl. Acad. Sci. U.S.A.">
        <title>Genomic and structural basis for evolution of tropane alkaloid biosynthesis.</title>
        <authorList>
            <person name="Wanga Y.-J."/>
            <person name="Taina T."/>
            <person name="Yua J.-Y."/>
            <person name="Lia J."/>
            <person name="Xua B."/>
            <person name="Chenc J."/>
            <person name="D'Auriad J.C."/>
            <person name="Huanga J.-P."/>
            <person name="Huanga S.-X."/>
        </authorList>
    </citation>
    <scope>NUCLEOTIDE SEQUENCE [LARGE SCALE GENOMIC DNA]</scope>
    <source>
        <strain evidence="15">cv. KIB-2019</strain>
    </source>
</reference>
<keyword evidence="7" id="KW-0804">Transcription</keyword>
<dbReference type="SUPFAM" id="SSF52540">
    <property type="entry name" value="P-loop containing nucleoside triphosphate hydrolases"/>
    <property type="match status" value="1"/>
</dbReference>
<dbReference type="Pfam" id="PF07683">
    <property type="entry name" value="CobW_C"/>
    <property type="match status" value="1"/>
</dbReference>
<evidence type="ECO:0000256" key="4">
    <source>
        <dbReference type="ARBA" id="ARBA00022801"/>
    </source>
</evidence>
<evidence type="ECO:0000256" key="10">
    <source>
        <dbReference type="ARBA" id="ARBA00034320"/>
    </source>
</evidence>
<keyword evidence="3" id="KW-0547">Nucleotide-binding</keyword>
<dbReference type="GO" id="GO:0000976">
    <property type="term" value="F:transcription cis-regulatory region binding"/>
    <property type="evidence" value="ECO:0007669"/>
    <property type="project" value="UniProtKB-ARBA"/>
</dbReference>
<proteinExistence type="inferred from homology"/>
<dbReference type="PANTHER" id="PTHR13748:SF40">
    <property type="entry name" value="OS04G0599700 PROTEIN"/>
    <property type="match status" value="1"/>
</dbReference>
<dbReference type="SUPFAM" id="SSF90002">
    <property type="entry name" value="Hypothetical protein YjiA, C-terminal domain"/>
    <property type="match status" value="1"/>
</dbReference>
<evidence type="ECO:0000256" key="5">
    <source>
        <dbReference type="ARBA" id="ARBA00023015"/>
    </source>
</evidence>
<dbReference type="GO" id="GO:0010597">
    <property type="term" value="P:green leaf volatile biosynthetic process"/>
    <property type="evidence" value="ECO:0007669"/>
    <property type="project" value="UniProtKB-ARBA"/>
</dbReference>
<keyword evidence="8" id="KW-0143">Chaperone</keyword>
<evidence type="ECO:0000256" key="2">
    <source>
        <dbReference type="ARBA" id="ARBA00006783"/>
    </source>
</evidence>
<dbReference type="GO" id="GO:0005634">
    <property type="term" value="C:nucleus"/>
    <property type="evidence" value="ECO:0007669"/>
    <property type="project" value="UniProtKB-SubCell"/>
</dbReference>
<evidence type="ECO:0000256" key="8">
    <source>
        <dbReference type="ARBA" id="ARBA00023186"/>
    </source>
</evidence>
<dbReference type="InterPro" id="IPR025756">
    <property type="entry name" value="Myb_CC_LHEQLE"/>
</dbReference>
<dbReference type="EMBL" id="JAJAGQ010000008">
    <property type="protein sequence ID" value="KAJ8555215.1"/>
    <property type="molecule type" value="Genomic_DNA"/>
</dbReference>
<feature type="region of interest" description="Disordered" evidence="12">
    <location>
        <begin position="479"/>
        <end position="498"/>
    </location>
</feature>
<feature type="region of interest" description="Disordered" evidence="12">
    <location>
        <begin position="286"/>
        <end position="308"/>
    </location>
</feature>
<dbReference type="InterPro" id="IPR051316">
    <property type="entry name" value="Zinc-reg_GTPase_activator"/>
</dbReference>
<dbReference type="GO" id="GO:0016787">
    <property type="term" value="F:hydrolase activity"/>
    <property type="evidence" value="ECO:0007669"/>
    <property type="project" value="UniProtKB-KW"/>
</dbReference>
<gene>
    <name evidence="14" type="ORF">K7X08_012711</name>
</gene>
<dbReference type="GO" id="GO:0005737">
    <property type="term" value="C:cytoplasm"/>
    <property type="evidence" value="ECO:0007669"/>
    <property type="project" value="TreeGrafter"/>
</dbReference>
<keyword evidence="4" id="KW-0378">Hydrolase</keyword>
<feature type="compositionally biased region" description="Polar residues" evidence="12">
    <location>
        <begin position="479"/>
        <end position="497"/>
    </location>
</feature>
<dbReference type="Gene3D" id="1.10.10.60">
    <property type="entry name" value="Homeodomain-like"/>
    <property type="match status" value="1"/>
</dbReference>
<evidence type="ECO:0000256" key="1">
    <source>
        <dbReference type="ARBA" id="ARBA00004123"/>
    </source>
</evidence>
<comment type="similarity">
    <text evidence="2">Belongs to the MYB-CC family.</text>
</comment>
<protein>
    <recommendedName>
        <fullName evidence="13">HTH myb-type domain-containing protein</fullName>
    </recommendedName>
</protein>
<keyword evidence="15" id="KW-1185">Reference proteome</keyword>
<comment type="caution">
    <text evidence="14">The sequence shown here is derived from an EMBL/GenBank/DDBJ whole genome shotgun (WGS) entry which is preliminary data.</text>
</comment>
<dbReference type="NCBIfam" id="TIGR01557">
    <property type="entry name" value="myb_SHAQKYF"/>
    <property type="match status" value="1"/>
</dbReference>
<accession>A0A9Q1RG76</accession>
<dbReference type="Gene3D" id="3.40.50.300">
    <property type="entry name" value="P-loop containing nucleotide triphosphate hydrolases"/>
    <property type="match status" value="1"/>
</dbReference>
<dbReference type="InterPro" id="IPR006447">
    <property type="entry name" value="Myb_dom_plants"/>
</dbReference>
<dbReference type="Proteomes" id="UP001152561">
    <property type="component" value="Unassembled WGS sequence"/>
</dbReference>